<dbReference type="InterPro" id="IPR050297">
    <property type="entry name" value="LipidA_mod_glycosyltrf_83"/>
</dbReference>
<comment type="subcellular location">
    <subcellularLocation>
        <location evidence="1">Cell membrane</location>
        <topology evidence="1">Multi-pass membrane protein</topology>
    </subcellularLocation>
</comment>
<evidence type="ECO:0000256" key="4">
    <source>
        <dbReference type="ARBA" id="ARBA00022679"/>
    </source>
</evidence>
<proteinExistence type="predicted"/>
<dbReference type="GO" id="GO:0009103">
    <property type="term" value="P:lipopolysaccharide biosynthetic process"/>
    <property type="evidence" value="ECO:0007669"/>
    <property type="project" value="UniProtKB-ARBA"/>
</dbReference>
<dbReference type="PANTHER" id="PTHR33908:SF3">
    <property type="entry name" value="UNDECAPRENYL PHOSPHATE-ALPHA-4-AMINO-4-DEOXY-L-ARABINOSE ARABINOSYL TRANSFERASE"/>
    <property type="match status" value="1"/>
</dbReference>
<evidence type="ECO:0000256" key="8">
    <source>
        <dbReference type="SAM" id="Phobius"/>
    </source>
</evidence>
<feature type="transmembrane region" description="Helical" evidence="8">
    <location>
        <begin position="138"/>
        <end position="154"/>
    </location>
</feature>
<keyword evidence="2" id="KW-1003">Cell membrane</keyword>
<evidence type="ECO:0000313" key="11">
    <source>
        <dbReference type="Proteomes" id="UP000219036"/>
    </source>
</evidence>
<dbReference type="RefSeq" id="WP_245844782.1">
    <property type="nucleotide sequence ID" value="NZ_OBEI01000002.1"/>
</dbReference>
<evidence type="ECO:0000256" key="2">
    <source>
        <dbReference type="ARBA" id="ARBA00022475"/>
    </source>
</evidence>
<gene>
    <name evidence="10" type="ORF">SAMN06265182_0893</name>
</gene>
<name>A0A285NGN6_9AQUI</name>
<dbReference type="GO" id="GO:0016763">
    <property type="term" value="F:pentosyltransferase activity"/>
    <property type="evidence" value="ECO:0007669"/>
    <property type="project" value="TreeGrafter"/>
</dbReference>
<dbReference type="EMBL" id="OBEI01000002">
    <property type="protein sequence ID" value="SNZ07046.1"/>
    <property type="molecule type" value="Genomic_DNA"/>
</dbReference>
<evidence type="ECO:0000256" key="1">
    <source>
        <dbReference type="ARBA" id="ARBA00004651"/>
    </source>
</evidence>
<keyword evidence="11" id="KW-1185">Reference proteome</keyword>
<dbReference type="Proteomes" id="UP000219036">
    <property type="component" value="Unassembled WGS sequence"/>
</dbReference>
<evidence type="ECO:0000256" key="7">
    <source>
        <dbReference type="ARBA" id="ARBA00023136"/>
    </source>
</evidence>
<feature type="transmembrane region" description="Helical" evidence="8">
    <location>
        <begin position="291"/>
        <end position="308"/>
    </location>
</feature>
<keyword evidence="5 8" id="KW-0812">Transmembrane</keyword>
<dbReference type="GO" id="GO:0010041">
    <property type="term" value="P:response to iron(III) ion"/>
    <property type="evidence" value="ECO:0007669"/>
    <property type="project" value="TreeGrafter"/>
</dbReference>
<sequence length="523" mass="60556">MRYKPFLISLFVFITAFMVFSANIGGLSIYSLDEAKNSECAREMLERGDFIVPTFNYELRTDKPPVHYYFMIVAYKLFGVNEFSARFFSSVFGALTVLITFLFAQKYLGKREAFLSFIALISSLHFSIQFHMAVPDPYLIFWINAALFSFYIGFKEKKGVFIYLFYIFMGLGVLTKGPVAVVLPSGIILLYLIFTRNLTVENLKFLRVLSGIAVLLIVSLPWYIAVYLKTEGKWVQEFIFKHNIHRFSQPMEGHGGIFLLTFLFVFVGMLPFSVFIFQALKKVWEDRKNDFLLFLMIFAGVYTLFFAVSKTKLPNYTVPVYPSLAIIIGYYLSRIHTSKISSLIVSVILYILISIGVIAGLYFGIKNEPAISDLSYLSIWFIFLVFGGIFALMFLLKKNYVMAILSLSVFSIFTGFIFFYKAFPPVDKRNPVMQMLPLIEKDKPVRYYRNFNPAFVFYLRRHISPVEKAEIKSFLSSKEKVYILTRKRYLKDFKNIENAVILKVVKDLFESKVSALVSNRRER</sequence>
<feature type="domain" description="Glycosyltransferase RgtA/B/C/D-like" evidence="9">
    <location>
        <begin position="62"/>
        <end position="222"/>
    </location>
</feature>
<keyword evidence="3" id="KW-0328">Glycosyltransferase</keyword>
<keyword evidence="7 8" id="KW-0472">Membrane</keyword>
<protein>
    <submittedName>
        <fullName evidence="10">4-amino-4-deoxy-L-arabinose transferase</fullName>
    </submittedName>
</protein>
<feature type="transmembrane region" description="Helical" evidence="8">
    <location>
        <begin position="83"/>
        <end position="104"/>
    </location>
</feature>
<feature type="transmembrane region" description="Helical" evidence="8">
    <location>
        <begin position="257"/>
        <end position="279"/>
    </location>
</feature>
<dbReference type="AlphaFoldDB" id="A0A285NGN6"/>
<feature type="transmembrane region" description="Helical" evidence="8">
    <location>
        <begin position="159"/>
        <end position="175"/>
    </location>
</feature>
<evidence type="ECO:0000313" key="10">
    <source>
        <dbReference type="EMBL" id="SNZ07046.1"/>
    </source>
</evidence>
<feature type="transmembrane region" description="Helical" evidence="8">
    <location>
        <begin position="377"/>
        <end position="396"/>
    </location>
</feature>
<evidence type="ECO:0000256" key="6">
    <source>
        <dbReference type="ARBA" id="ARBA00022989"/>
    </source>
</evidence>
<feature type="transmembrane region" description="Helical" evidence="8">
    <location>
        <begin position="113"/>
        <end position="132"/>
    </location>
</feature>
<feature type="transmembrane region" description="Helical" evidence="8">
    <location>
        <begin position="314"/>
        <end position="332"/>
    </location>
</feature>
<organism evidence="10 11">
    <name type="scientific">Persephonella hydrogeniphila</name>
    <dbReference type="NCBI Taxonomy" id="198703"/>
    <lineage>
        <taxon>Bacteria</taxon>
        <taxon>Pseudomonadati</taxon>
        <taxon>Aquificota</taxon>
        <taxon>Aquificia</taxon>
        <taxon>Aquificales</taxon>
        <taxon>Hydrogenothermaceae</taxon>
        <taxon>Persephonella</taxon>
    </lineage>
</organism>
<keyword evidence="4 10" id="KW-0808">Transferase</keyword>
<feature type="transmembrane region" description="Helical" evidence="8">
    <location>
        <begin position="344"/>
        <end position="365"/>
    </location>
</feature>
<dbReference type="PANTHER" id="PTHR33908">
    <property type="entry name" value="MANNOSYLTRANSFERASE YKCB-RELATED"/>
    <property type="match status" value="1"/>
</dbReference>
<feature type="transmembrane region" description="Helical" evidence="8">
    <location>
        <begin position="205"/>
        <end position="224"/>
    </location>
</feature>
<dbReference type="GO" id="GO:0005886">
    <property type="term" value="C:plasma membrane"/>
    <property type="evidence" value="ECO:0007669"/>
    <property type="project" value="UniProtKB-SubCell"/>
</dbReference>
<reference evidence="11" key="1">
    <citation type="submission" date="2017-09" db="EMBL/GenBank/DDBJ databases">
        <authorList>
            <person name="Varghese N."/>
            <person name="Submissions S."/>
        </authorList>
    </citation>
    <scope>NUCLEOTIDE SEQUENCE [LARGE SCALE GENOMIC DNA]</scope>
    <source>
        <strain evidence="11">DSM 15103</strain>
    </source>
</reference>
<dbReference type="InterPro" id="IPR038731">
    <property type="entry name" value="RgtA/B/C-like"/>
</dbReference>
<evidence type="ECO:0000256" key="3">
    <source>
        <dbReference type="ARBA" id="ARBA00022676"/>
    </source>
</evidence>
<keyword evidence="6 8" id="KW-1133">Transmembrane helix</keyword>
<dbReference type="Pfam" id="PF13231">
    <property type="entry name" value="PMT_2"/>
    <property type="match status" value="1"/>
</dbReference>
<evidence type="ECO:0000256" key="5">
    <source>
        <dbReference type="ARBA" id="ARBA00022692"/>
    </source>
</evidence>
<evidence type="ECO:0000259" key="9">
    <source>
        <dbReference type="Pfam" id="PF13231"/>
    </source>
</evidence>
<feature type="transmembrane region" description="Helical" evidence="8">
    <location>
        <begin position="403"/>
        <end position="423"/>
    </location>
</feature>
<accession>A0A285NGN6</accession>